<evidence type="ECO:0000256" key="5">
    <source>
        <dbReference type="ARBA" id="ARBA00023294"/>
    </source>
</evidence>
<feature type="region of interest" description="Disordered" evidence="7">
    <location>
        <begin position="352"/>
        <end position="373"/>
    </location>
</feature>
<keyword evidence="3 6" id="KW-0678">Repressor</keyword>
<evidence type="ECO:0000256" key="1">
    <source>
        <dbReference type="ARBA" id="ARBA00004123"/>
    </source>
</evidence>
<dbReference type="InterPro" id="IPR053793">
    <property type="entry name" value="PB1-like"/>
</dbReference>
<comment type="subcellular location">
    <subcellularLocation>
        <location evidence="1 6">Nucleus</location>
    </subcellularLocation>
</comment>
<feature type="region of interest" description="Disordered" evidence="7">
    <location>
        <begin position="129"/>
        <end position="237"/>
    </location>
</feature>
<dbReference type="EMBL" id="KP877968">
    <property type="protein sequence ID" value="AKJ88117.1"/>
    <property type="molecule type" value="mRNA"/>
</dbReference>
<dbReference type="InterPro" id="IPR003311">
    <property type="entry name" value="AUX_IAA"/>
</dbReference>
<dbReference type="SUPFAM" id="SSF54277">
    <property type="entry name" value="CAD &amp; PB1 domains"/>
    <property type="match status" value="1"/>
</dbReference>
<evidence type="ECO:0000259" key="8">
    <source>
        <dbReference type="PROSITE" id="PS51745"/>
    </source>
</evidence>
<comment type="similarity">
    <text evidence="2 6">Belongs to the Aux/IAA family.</text>
</comment>
<comment type="subunit">
    <text evidence="6">Homodimers and heterodimers.</text>
</comment>
<dbReference type="PANTHER" id="PTHR31734:SF28">
    <property type="entry name" value="AUXIN-RESPONSIVE PROTEIN IAA13"/>
    <property type="match status" value="1"/>
</dbReference>
<reference evidence="9" key="2">
    <citation type="journal article" date="2015" name="PLoS Genet.">
        <title>A Simple Auxin Transcriptional Response System Regulates Multiple Morphogenetic Processes in the Liverwort Marchantia polymorpha.</title>
        <authorList>
            <person name="Flores-Sandoval E."/>
            <person name="Eklund D.M."/>
            <person name="Bowman J.L."/>
        </authorList>
    </citation>
    <scope>NUCLEOTIDE SEQUENCE</scope>
</reference>
<dbReference type="InterPro" id="IPR033389">
    <property type="entry name" value="AUX/IAA_dom"/>
</dbReference>
<feature type="compositionally biased region" description="Low complexity" evidence="7">
    <location>
        <begin position="190"/>
        <end position="205"/>
    </location>
</feature>
<reference evidence="9" key="1">
    <citation type="journal article" date="2015" name="Plant Cell">
        <title>Auxin Produced by the Indole-3-Pyruvic Acid Pathway Regulates Development and Gemmae Dormancy in the Liverwort Marchantia polymorpha.</title>
        <authorList>
            <person name="Eklund D.M."/>
            <person name="Ishizaki K."/>
            <person name="Flores-Sandoval E."/>
            <person name="Kikuchi S."/>
            <person name="Takebayashi Y."/>
            <person name="Tsukamoto S."/>
            <person name="Hirakawa Y."/>
            <person name="Nonomura M."/>
            <person name="Kato H."/>
            <person name="Kouno M."/>
            <person name="Bhalerao R.P."/>
            <person name="Lagercrantz U."/>
            <person name="Kasahara H."/>
            <person name="Kohchi T."/>
            <person name="Bowman J.L."/>
        </authorList>
    </citation>
    <scope>NUCLEOTIDE SEQUENCE</scope>
</reference>
<dbReference type="Pfam" id="PF02309">
    <property type="entry name" value="AUX_IAA"/>
    <property type="match status" value="1"/>
</dbReference>
<sequence length="828" mass="89217">MSQNAHAAVLSRGSGAGGAIGLGHSVSNPPGSSSNMNLSSASSVSWSLVNNGALTSGASGNQNISASASHQQQQQDAKAAASPQNSNQSGSTLKEHDLLGLSEVSSSTSRGSPVTQDSLQDECNDFEELNLKLGPPAVRKNSYPRTQASEPQQQQAPAVLESGNSHAGSEVSQQATEQGTAFAEKSPSSAEQNAAANEQQQQQQADRGLASYGVRGGGDMSQAGMADAASGNQGCRPSIDSEALMKWHAEQVGDRKTSNESLRLGISLHSQQRGPAQDGVSEKKPFLSSVDPKQQQQQQQPQQDDPCWQADRNFQDDVSNMDNNIISNKQERPSVVQEQQQQQQQQQVAKQQQQQQQHLERQKQQQQQHEAYQMTEKRPLIERKCLPALQQPEQQQRFQSVPERSPRLQQQQQQQQEPNGGNRLWSSQMKYRECMVSSTASDFQAQQDLESRAGYAVAAQGFAAQQRNVYAAAPSNKLGAVAGAKRNFDSITGSDARSANGSDARSLPLPLPLSGGGPMSSSNSPSSEAEAKALCQQQMKAQSGLPMYPWGPKAAIPSQWHIGLEQSGGSFGPFPSQRPGRAPMSKPPSEAGVDAKVWDGQAKSHQEIVSTASQQQQQQQQQQKMSAPAETKQQSSNEAAPSPAADVAVSSAPRAAAAPPAVGWPPIRSFRKNLGVTPRQVPPETPPRQTAPQQPAVSTPSVAVQSNSWFVKVHMDGVPIGRKVDLRTNSSYEKLSQMLDEMFRTFVNGQNGSNRITLASDIKRNFLQGPDYVLTYEDQDGDLMLVGDVPWTMFIDTVKRLRIMKGSEAIGLGTRAAEKANKTTQPNV</sequence>
<keyword evidence="6" id="KW-0805">Transcription regulation</keyword>
<evidence type="ECO:0000256" key="4">
    <source>
        <dbReference type="ARBA" id="ARBA00023163"/>
    </source>
</evidence>
<dbReference type="FunFam" id="3.10.20.90:FF:000078">
    <property type="entry name" value="Auxin-responsive protein"/>
    <property type="match status" value="1"/>
</dbReference>
<feature type="compositionally biased region" description="Low complexity" evidence="7">
    <location>
        <begin position="22"/>
        <end position="51"/>
    </location>
</feature>
<dbReference type="GO" id="GO:0005634">
    <property type="term" value="C:nucleus"/>
    <property type="evidence" value="ECO:0007669"/>
    <property type="project" value="UniProtKB-SubCell"/>
</dbReference>
<feature type="compositionally biased region" description="Low complexity" evidence="7">
    <location>
        <begin position="614"/>
        <end position="623"/>
    </location>
</feature>
<keyword evidence="5 6" id="KW-0927">Auxin signaling pathway</keyword>
<feature type="compositionally biased region" description="Low complexity" evidence="7">
    <location>
        <begin position="687"/>
        <end position="696"/>
    </location>
</feature>
<dbReference type="AlphaFoldDB" id="A0A0G3FNI9"/>
<feature type="compositionally biased region" description="Low complexity" evidence="7">
    <location>
        <begin position="291"/>
        <end position="306"/>
    </location>
</feature>
<feature type="compositionally biased region" description="Low complexity" evidence="7">
    <location>
        <begin position="639"/>
        <end position="652"/>
    </location>
</feature>
<dbReference type="GO" id="GO:0006355">
    <property type="term" value="P:regulation of DNA-templated transcription"/>
    <property type="evidence" value="ECO:0007669"/>
    <property type="project" value="InterPro"/>
</dbReference>
<dbReference type="PROSITE" id="PS51745">
    <property type="entry name" value="PB1"/>
    <property type="match status" value="1"/>
</dbReference>
<feature type="region of interest" description="Disordered" evidence="7">
    <location>
        <begin position="676"/>
        <end position="700"/>
    </location>
</feature>
<feature type="compositionally biased region" description="Polar residues" evidence="7">
    <location>
        <begin position="162"/>
        <end position="179"/>
    </location>
</feature>
<dbReference type="Gene3D" id="3.10.20.90">
    <property type="entry name" value="Phosphatidylinositol 3-kinase Catalytic Subunit, Chain A, domain 1"/>
    <property type="match status" value="1"/>
</dbReference>
<comment type="function">
    <text evidence="6">Aux/IAA proteins are short-lived transcriptional factors that function as repressors of early auxin response genes at low auxin concentrations.</text>
</comment>
<organism evidence="9">
    <name type="scientific">Marchantia polymorpha</name>
    <name type="common">Common liverwort</name>
    <name type="synonym">Marchantia aquatica</name>
    <dbReference type="NCBI Taxonomy" id="3197"/>
    <lineage>
        <taxon>Eukaryota</taxon>
        <taxon>Viridiplantae</taxon>
        <taxon>Streptophyta</taxon>
        <taxon>Embryophyta</taxon>
        <taxon>Marchantiophyta</taxon>
        <taxon>Marchantiopsida</taxon>
        <taxon>Marchantiidae</taxon>
        <taxon>Marchantiales</taxon>
        <taxon>Marchantiaceae</taxon>
        <taxon>Marchantia</taxon>
    </lineage>
</organism>
<feature type="region of interest" description="Disordered" evidence="7">
    <location>
        <begin position="391"/>
        <end position="424"/>
    </location>
</feature>
<feature type="region of interest" description="Disordered" evidence="7">
    <location>
        <begin position="493"/>
        <end position="546"/>
    </location>
</feature>
<evidence type="ECO:0000256" key="6">
    <source>
        <dbReference type="RuleBase" id="RU004549"/>
    </source>
</evidence>
<feature type="region of interest" description="Disordered" evidence="7">
    <location>
        <begin position="1"/>
        <end position="92"/>
    </location>
</feature>
<evidence type="ECO:0000256" key="3">
    <source>
        <dbReference type="ARBA" id="ARBA00022491"/>
    </source>
</evidence>
<feature type="compositionally biased region" description="Polar residues" evidence="7">
    <location>
        <begin position="52"/>
        <end position="64"/>
    </location>
</feature>
<feature type="compositionally biased region" description="Polar residues" evidence="7">
    <location>
        <begin position="493"/>
        <end position="503"/>
    </location>
</feature>
<name>A0A0G3FNI9_MARPO</name>
<feature type="region of interest" description="Disordered" evidence="7">
    <location>
        <begin position="269"/>
        <end position="321"/>
    </location>
</feature>
<dbReference type="PANTHER" id="PTHR31734">
    <property type="entry name" value="AUXIN-RESPONSIVE PROTEIN IAA17"/>
    <property type="match status" value="1"/>
</dbReference>
<keyword evidence="4 6" id="KW-0804">Transcription</keyword>
<evidence type="ECO:0000256" key="7">
    <source>
        <dbReference type="SAM" id="MobiDB-lite"/>
    </source>
</evidence>
<accession>A0A0G3FNI9</accession>
<feature type="domain" description="PB1" evidence="8">
    <location>
        <begin position="708"/>
        <end position="806"/>
    </location>
</feature>
<evidence type="ECO:0000256" key="2">
    <source>
        <dbReference type="ARBA" id="ARBA00006728"/>
    </source>
</evidence>
<evidence type="ECO:0000313" key="9">
    <source>
        <dbReference type="EMBL" id="AKJ88117.1"/>
    </source>
</evidence>
<dbReference type="GO" id="GO:0009734">
    <property type="term" value="P:auxin-activated signaling pathway"/>
    <property type="evidence" value="ECO:0007669"/>
    <property type="project" value="UniProtKB-UniRule"/>
</dbReference>
<proteinExistence type="evidence at transcript level"/>
<feature type="compositionally biased region" description="Low complexity" evidence="7">
    <location>
        <begin position="65"/>
        <end position="84"/>
    </location>
</feature>
<keyword evidence="6" id="KW-0539">Nucleus</keyword>
<protein>
    <recommendedName>
        <fullName evidence="6">Auxin-responsive protein</fullName>
    </recommendedName>
</protein>
<feature type="region of interest" description="Disordered" evidence="7">
    <location>
        <begin position="563"/>
        <end position="652"/>
    </location>
</feature>